<comment type="caution">
    <text evidence="2">The sequence shown here is derived from an EMBL/GenBank/DDBJ whole genome shotgun (WGS) entry which is preliminary data.</text>
</comment>
<evidence type="ECO:0000256" key="1">
    <source>
        <dbReference type="SAM" id="MobiDB-lite"/>
    </source>
</evidence>
<reference evidence="2 3" key="1">
    <citation type="submission" date="2019-07" db="EMBL/GenBank/DDBJ databases">
        <title>Whole genome shotgun sequence of Myxococcus fulvus NBRC 100333.</title>
        <authorList>
            <person name="Hosoyama A."/>
            <person name="Uohara A."/>
            <person name="Ohji S."/>
            <person name="Ichikawa N."/>
        </authorList>
    </citation>
    <scope>NUCLEOTIDE SEQUENCE [LARGE SCALE GENOMIC DNA]</scope>
    <source>
        <strain evidence="2 3">NBRC 100333</strain>
    </source>
</reference>
<organism evidence="2 3">
    <name type="scientific">Myxococcus fulvus</name>
    <dbReference type="NCBI Taxonomy" id="33"/>
    <lineage>
        <taxon>Bacteria</taxon>
        <taxon>Pseudomonadati</taxon>
        <taxon>Myxococcota</taxon>
        <taxon>Myxococcia</taxon>
        <taxon>Myxococcales</taxon>
        <taxon>Cystobacterineae</taxon>
        <taxon>Myxococcaceae</taxon>
        <taxon>Myxococcus</taxon>
    </lineage>
</organism>
<feature type="region of interest" description="Disordered" evidence="1">
    <location>
        <begin position="202"/>
        <end position="221"/>
    </location>
</feature>
<accession>A0A511T0C6</accession>
<protein>
    <submittedName>
        <fullName evidence="2">Uncharacterized protein</fullName>
    </submittedName>
</protein>
<dbReference type="AlphaFoldDB" id="A0A511T0C6"/>
<dbReference type="STRING" id="1334629.MFUL124B02_36830"/>
<dbReference type="EMBL" id="BJXR01000023">
    <property type="protein sequence ID" value="GEN07307.1"/>
    <property type="molecule type" value="Genomic_DNA"/>
</dbReference>
<evidence type="ECO:0000313" key="3">
    <source>
        <dbReference type="Proteomes" id="UP000321514"/>
    </source>
</evidence>
<evidence type="ECO:0000313" key="2">
    <source>
        <dbReference type="EMBL" id="GEN07307.1"/>
    </source>
</evidence>
<name>A0A511T0C6_MYXFU</name>
<sequence>MDRERRTGQVPSRSSSLRAAARRMRRFPGDPPKNMSPSIPPEVLVEVDPLLLSRALFPAIFLLRKRTGCSLATAVEQLTWRSQELETLHPAFGEAEAARRWRESAPEAWRARAREALDALARPPVVIEVQWDGDSFGWSLDVFAILPGASAAHPRFTCVPLVTMRPSGPTMGDARALAIEVGQWAQERWSSLFYFPALEESPDEPRWWDTLPAEPGDDAGS</sequence>
<gene>
    <name evidence="2" type="ORF">MFU01_23440</name>
</gene>
<proteinExistence type="predicted"/>
<dbReference type="Proteomes" id="UP000321514">
    <property type="component" value="Unassembled WGS sequence"/>
</dbReference>
<feature type="region of interest" description="Disordered" evidence="1">
    <location>
        <begin position="1"/>
        <end position="35"/>
    </location>
</feature>